<dbReference type="InterPro" id="IPR012132">
    <property type="entry name" value="GMC_OxRdtase"/>
</dbReference>
<evidence type="ECO:0000313" key="9">
    <source>
        <dbReference type="Proteomes" id="UP000564496"/>
    </source>
</evidence>
<keyword evidence="3" id="KW-0285">Flavoprotein</keyword>
<dbReference type="GO" id="GO:0050660">
    <property type="term" value="F:flavin adenine dinucleotide binding"/>
    <property type="evidence" value="ECO:0007669"/>
    <property type="project" value="InterPro"/>
</dbReference>
<dbReference type="PIRSF" id="PIRSF000137">
    <property type="entry name" value="Alcohol_oxidase"/>
    <property type="match status" value="1"/>
</dbReference>
<protein>
    <submittedName>
        <fullName evidence="8">Choline dehydrogenase</fullName>
        <ecNumber evidence="8">1.1.99.1</ecNumber>
    </submittedName>
</protein>
<evidence type="ECO:0000256" key="6">
    <source>
        <dbReference type="PIRSR" id="PIRSR000137-2"/>
    </source>
</evidence>
<dbReference type="SUPFAM" id="SSF51905">
    <property type="entry name" value="FAD/NAD(P)-binding domain"/>
    <property type="match status" value="1"/>
</dbReference>
<dbReference type="SUPFAM" id="SSF54373">
    <property type="entry name" value="FAD-linked reductases, C-terminal domain"/>
    <property type="match status" value="1"/>
</dbReference>
<evidence type="ECO:0000256" key="4">
    <source>
        <dbReference type="ARBA" id="ARBA00022827"/>
    </source>
</evidence>
<dbReference type="PROSITE" id="PS00624">
    <property type="entry name" value="GMC_OXRED_2"/>
    <property type="match status" value="1"/>
</dbReference>
<dbReference type="Proteomes" id="UP000564496">
    <property type="component" value="Unassembled WGS sequence"/>
</dbReference>
<feature type="active site" description="Proton donor" evidence="5">
    <location>
        <position position="466"/>
    </location>
</feature>
<comment type="cofactor">
    <cofactor evidence="1 6">
        <name>FAD</name>
        <dbReference type="ChEBI" id="CHEBI:57692"/>
    </cofactor>
</comment>
<dbReference type="InterPro" id="IPR007867">
    <property type="entry name" value="GMC_OxRtase_C"/>
</dbReference>
<dbReference type="InterPro" id="IPR036188">
    <property type="entry name" value="FAD/NAD-bd_sf"/>
</dbReference>
<feature type="active site" description="Proton acceptor" evidence="5">
    <location>
        <position position="508"/>
    </location>
</feature>
<evidence type="ECO:0000256" key="1">
    <source>
        <dbReference type="ARBA" id="ARBA00001974"/>
    </source>
</evidence>
<dbReference type="EC" id="1.1.99.1" evidence="8"/>
<dbReference type="PANTHER" id="PTHR11552:SF147">
    <property type="entry name" value="CHOLINE DEHYDROGENASE, MITOCHONDRIAL"/>
    <property type="match status" value="1"/>
</dbReference>
<dbReference type="GO" id="GO:0008812">
    <property type="term" value="F:choline dehydrogenase activity"/>
    <property type="evidence" value="ECO:0007669"/>
    <property type="project" value="UniProtKB-EC"/>
</dbReference>
<dbReference type="Gene3D" id="3.50.50.60">
    <property type="entry name" value="FAD/NAD(P)-binding domain"/>
    <property type="match status" value="1"/>
</dbReference>
<dbReference type="PANTHER" id="PTHR11552">
    <property type="entry name" value="GLUCOSE-METHANOL-CHOLINE GMC OXIDOREDUCTASE"/>
    <property type="match status" value="1"/>
</dbReference>
<comment type="similarity">
    <text evidence="2">Belongs to the GMC oxidoreductase family.</text>
</comment>
<gene>
    <name evidence="8" type="ORF">BJ988_002049</name>
</gene>
<dbReference type="AlphaFoldDB" id="A0A7Z0DLD5"/>
<dbReference type="RefSeq" id="WP_179657895.1">
    <property type="nucleotide sequence ID" value="NZ_JACBZR010000001.1"/>
</dbReference>
<dbReference type="Pfam" id="PF00732">
    <property type="entry name" value="GMC_oxred_N"/>
    <property type="match status" value="1"/>
</dbReference>
<keyword evidence="9" id="KW-1185">Reference proteome</keyword>
<feature type="domain" description="Glucose-methanol-choline oxidoreductase N-terminal" evidence="7">
    <location>
        <begin position="253"/>
        <end position="267"/>
    </location>
</feature>
<reference evidence="8 9" key="1">
    <citation type="submission" date="2020-07" db="EMBL/GenBank/DDBJ databases">
        <title>Sequencing the genomes of 1000 actinobacteria strains.</title>
        <authorList>
            <person name="Klenk H.-P."/>
        </authorList>
    </citation>
    <scope>NUCLEOTIDE SEQUENCE [LARGE SCALE GENOMIC DNA]</scope>
    <source>
        <strain evidence="8 9">DSM 26487</strain>
    </source>
</reference>
<sequence length="534" mass="57429">MSQELTSDYVVVGAGSAGAVLAARLSEDPGVQVTLLEAGQRDKGMNIHIPAAFSKLFQTEHDWDYSTEPQPELGGRRIYWPRGRMLGGCSSMNAMMWVKGFQADYEEWGAAAGPEWGWDAVKKTYARLEDVEDATALDGIGGPVRVERQRSPRACTESFLQAAEQAGYPRGRANGPNPEAFVETMVTQRRGARWSTAAAYLKPAAKRANLRVVTGAQVSRVTFDGSRATGVEAVVDGQRTTITARREVILSGGAINTPQLLMLSGIGPAAQLKGFGIDVVHDAKEVGENLADHLVAGIGWEVETGSLATAESLRQLADYLLRRRGMLTSNVGEAYGFLRSRPDLDAPDIEMIFAPAGFFDEGLIAFQGEGVVAGPILVDPASRGRITLASTDPSAKAVIDPRYLSDPEGRDRAAMVEGVRVALEIASQPSLKPILGRFLRPDVPTDSTAEEVADAILERHAHTLYHPTGTCRMGTDEASVVDPRLRVRGVEGLRVADASIMPRIVRGHTNAPSILIGERAAELIATDRAPQRTL</sequence>
<evidence type="ECO:0000256" key="3">
    <source>
        <dbReference type="ARBA" id="ARBA00022630"/>
    </source>
</evidence>
<evidence type="ECO:0000256" key="5">
    <source>
        <dbReference type="PIRSR" id="PIRSR000137-1"/>
    </source>
</evidence>
<evidence type="ECO:0000313" key="8">
    <source>
        <dbReference type="EMBL" id="NYI77401.1"/>
    </source>
</evidence>
<name>A0A7Z0DLD5_9ACTN</name>
<keyword evidence="8" id="KW-0560">Oxidoreductase</keyword>
<comment type="caution">
    <text evidence="8">The sequence shown here is derived from an EMBL/GenBank/DDBJ whole genome shotgun (WGS) entry which is preliminary data.</text>
</comment>
<dbReference type="EMBL" id="JACBZR010000001">
    <property type="protein sequence ID" value="NYI77401.1"/>
    <property type="molecule type" value="Genomic_DNA"/>
</dbReference>
<proteinExistence type="inferred from homology"/>
<feature type="binding site" evidence="6">
    <location>
        <position position="218"/>
    </location>
    <ligand>
        <name>FAD</name>
        <dbReference type="ChEBI" id="CHEBI:57692"/>
    </ligand>
</feature>
<organism evidence="8 9">
    <name type="scientific">Nocardioides panzhihuensis</name>
    <dbReference type="NCBI Taxonomy" id="860243"/>
    <lineage>
        <taxon>Bacteria</taxon>
        <taxon>Bacillati</taxon>
        <taxon>Actinomycetota</taxon>
        <taxon>Actinomycetes</taxon>
        <taxon>Propionibacteriales</taxon>
        <taxon>Nocardioidaceae</taxon>
        <taxon>Nocardioides</taxon>
    </lineage>
</organism>
<evidence type="ECO:0000256" key="2">
    <source>
        <dbReference type="ARBA" id="ARBA00010790"/>
    </source>
</evidence>
<accession>A0A7Z0DLD5</accession>
<dbReference type="InterPro" id="IPR000172">
    <property type="entry name" value="GMC_OxRdtase_N"/>
</dbReference>
<dbReference type="Pfam" id="PF05199">
    <property type="entry name" value="GMC_oxred_C"/>
    <property type="match status" value="1"/>
</dbReference>
<evidence type="ECO:0000259" key="7">
    <source>
        <dbReference type="PROSITE" id="PS00624"/>
    </source>
</evidence>
<keyword evidence="4 6" id="KW-0274">FAD</keyword>
<dbReference type="Gene3D" id="3.30.560.10">
    <property type="entry name" value="Glucose Oxidase, domain 3"/>
    <property type="match status" value="1"/>
</dbReference>